<dbReference type="SMART" id="SM00448">
    <property type="entry name" value="REC"/>
    <property type="match status" value="1"/>
</dbReference>
<dbReference type="InterPro" id="IPR001789">
    <property type="entry name" value="Sig_transdc_resp-reg_receiver"/>
</dbReference>
<dbReference type="CDD" id="cd17535">
    <property type="entry name" value="REC_NarL-like"/>
    <property type="match status" value="1"/>
</dbReference>
<dbReference type="Pfam" id="PF00072">
    <property type="entry name" value="Response_reg"/>
    <property type="match status" value="1"/>
</dbReference>
<sequence>MTGAPVGETRILLVDDQPQFRRAAAALIGATAGLRLVGQAGSGEEAVELADRLRPDLIVMDVRLPGIDGTEACRRIRHRRPDIRVILVSTYERADLPGIDDCGATRFVRKQDFDVPSLTV</sequence>
<dbReference type="STRING" id="479431.Namu_1747"/>
<reference evidence="5" key="1">
    <citation type="submission" date="2009-09" db="EMBL/GenBank/DDBJ databases">
        <title>The complete genome of Nakamurella multipartita DSM 44233.</title>
        <authorList>
            <consortium name="US DOE Joint Genome Institute (JGI-PGF)"/>
            <person name="Lucas S."/>
            <person name="Copeland A."/>
            <person name="Lapidus A."/>
            <person name="Glavina del Rio T."/>
            <person name="Dalin E."/>
            <person name="Tice H."/>
            <person name="Bruce D."/>
            <person name="Goodwin L."/>
            <person name="Pitluck S."/>
            <person name="Kyrpides N."/>
            <person name="Mavromatis K."/>
            <person name="Ivanova N."/>
            <person name="Ovchinnikova G."/>
            <person name="Sims D."/>
            <person name="Meincke L."/>
            <person name="Brettin T."/>
            <person name="Detter J.C."/>
            <person name="Han C."/>
            <person name="Larimer F."/>
            <person name="Land M."/>
            <person name="Hauser L."/>
            <person name="Markowitz V."/>
            <person name="Cheng J.-F."/>
            <person name="Hugenholtz P."/>
            <person name="Woyke T."/>
            <person name="Wu D."/>
            <person name="Klenk H.-P."/>
            <person name="Eisen J.A."/>
        </authorList>
    </citation>
    <scope>NUCLEOTIDE SEQUENCE [LARGE SCALE GENOMIC DNA]</scope>
    <source>
        <strain evidence="5">ATCC 700099 / DSM 44233 / CIP 104796 / JCM 9543 / NBRC 105858 / Y-104</strain>
    </source>
</reference>
<dbReference type="HOGENOM" id="CLU_000445_69_15_11"/>
<dbReference type="GO" id="GO:0000160">
    <property type="term" value="P:phosphorelay signal transduction system"/>
    <property type="evidence" value="ECO:0007669"/>
    <property type="project" value="InterPro"/>
</dbReference>
<dbReference type="RefSeq" id="WP_015747040.1">
    <property type="nucleotide sequence ID" value="NC_013235.1"/>
</dbReference>
<dbReference type="InterPro" id="IPR011006">
    <property type="entry name" value="CheY-like_superfamily"/>
</dbReference>
<dbReference type="PANTHER" id="PTHR44591:SF3">
    <property type="entry name" value="RESPONSE REGULATORY DOMAIN-CONTAINING PROTEIN"/>
    <property type="match status" value="1"/>
</dbReference>
<dbReference type="PROSITE" id="PS50110">
    <property type="entry name" value="RESPONSE_REGULATORY"/>
    <property type="match status" value="1"/>
</dbReference>
<evidence type="ECO:0000313" key="4">
    <source>
        <dbReference type="EMBL" id="ACV78137.1"/>
    </source>
</evidence>
<organism evidence="4 5">
    <name type="scientific">Nakamurella multipartita (strain ATCC 700099 / DSM 44233 / CIP 104796 / JCM 9543 / NBRC 105858 / Y-104)</name>
    <name type="common">Microsphaera multipartita</name>
    <dbReference type="NCBI Taxonomy" id="479431"/>
    <lineage>
        <taxon>Bacteria</taxon>
        <taxon>Bacillati</taxon>
        <taxon>Actinomycetota</taxon>
        <taxon>Actinomycetes</taxon>
        <taxon>Nakamurellales</taxon>
        <taxon>Nakamurellaceae</taxon>
        <taxon>Nakamurella</taxon>
    </lineage>
</organism>
<evidence type="ECO:0000313" key="5">
    <source>
        <dbReference type="Proteomes" id="UP000002218"/>
    </source>
</evidence>
<dbReference type="Proteomes" id="UP000002218">
    <property type="component" value="Chromosome"/>
</dbReference>
<keyword evidence="5" id="KW-1185">Reference proteome</keyword>
<dbReference type="PANTHER" id="PTHR44591">
    <property type="entry name" value="STRESS RESPONSE REGULATOR PROTEIN 1"/>
    <property type="match status" value="1"/>
</dbReference>
<gene>
    <name evidence="4" type="ordered locus">Namu_1747</name>
</gene>
<feature type="domain" description="Response regulatory" evidence="3">
    <location>
        <begin position="10"/>
        <end position="120"/>
    </location>
</feature>
<dbReference type="eggNOG" id="COG2197">
    <property type="taxonomic scope" value="Bacteria"/>
</dbReference>
<dbReference type="KEGG" id="nml:Namu_1747"/>
<reference evidence="4 5" key="2">
    <citation type="journal article" date="2010" name="Stand. Genomic Sci.">
        <title>Complete genome sequence of Nakamurella multipartita type strain (Y-104).</title>
        <authorList>
            <person name="Tice H."/>
            <person name="Mayilraj S."/>
            <person name="Sims D."/>
            <person name="Lapidus A."/>
            <person name="Nolan M."/>
            <person name="Lucas S."/>
            <person name="Glavina Del Rio T."/>
            <person name="Copeland A."/>
            <person name="Cheng J.F."/>
            <person name="Meincke L."/>
            <person name="Bruce D."/>
            <person name="Goodwin L."/>
            <person name="Pitluck S."/>
            <person name="Ivanova N."/>
            <person name="Mavromatis K."/>
            <person name="Ovchinnikova G."/>
            <person name="Pati A."/>
            <person name="Chen A."/>
            <person name="Palaniappan K."/>
            <person name="Land M."/>
            <person name="Hauser L."/>
            <person name="Chang Y.J."/>
            <person name="Jeffries C.D."/>
            <person name="Detter J.C."/>
            <person name="Brettin T."/>
            <person name="Rohde M."/>
            <person name="Goker M."/>
            <person name="Bristow J."/>
            <person name="Eisen J.A."/>
            <person name="Markowitz V."/>
            <person name="Hugenholtz P."/>
            <person name="Kyrpides N.C."/>
            <person name="Klenk H.P."/>
            <person name="Chen F."/>
        </authorList>
    </citation>
    <scope>NUCLEOTIDE SEQUENCE [LARGE SCALE GENOMIC DNA]</scope>
    <source>
        <strain evidence="5">ATCC 700099 / DSM 44233 / CIP 104796 / JCM 9543 / NBRC 105858 / Y-104</strain>
    </source>
</reference>
<dbReference type="InParanoid" id="C8XGF4"/>
<accession>C8XGF4</accession>
<dbReference type="OrthoDB" id="7352332at2"/>
<keyword evidence="1 2" id="KW-0597">Phosphoprotein</keyword>
<feature type="modified residue" description="4-aspartylphosphate" evidence="2">
    <location>
        <position position="61"/>
    </location>
</feature>
<name>C8XGF4_NAKMY</name>
<dbReference type="Gene3D" id="3.40.50.2300">
    <property type="match status" value="1"/>
</dbReference>
<dbReference type="InterPro" id="IPR050595">
    <property type="entry name" value="Bact_response_regulator"/>
</dbReference>
<dbReference type="InterPro" id="IPR058245">
    <property type="entry name" value="NreC/VraR/RcsB-like_REC"/>
</dbReference>
<dbReference type="SUPFAM" id="SSF52172">
    <property type="entry name" value="CheY-like"/>
    <property type="match status" value="1"/>
</dbReference>
<dbReference type="EMBL" id="CP001737">
    <property type="protein sequence ID" value="ACV78137.1"/>
    <property type="molecule type" value="Genomic_DNA"/>
</dbReference>
<evidence type="ECO:0000256" key="1">
    <source>
        <dbReference type="ARBA" id="ARBA00022553"/>
    </source>
</evidence>
<evidence type="ECO:0000259" key="3">
    <source>
        <dbReference type="PROSITE" id="PS50110"/>
    </source>
</evidence>
<proteinExistence type="predicted"/>
<evidence type="ECO:0000256" key="2">
    <source>
        <dbReference type="PROSITE-ProRule" id="PRU00169"/>
    </source>
</evidence>
<dbReference type="AlphaFoldDB" id="C8XGF4"/>
<protein>
    <submittedName>
        <fullName evidence="4">Response regulator receiver protein</fullName>
    </submittedName>
</protein>